<proteinExistence type="predicted"/>
<evidence type="ECO:0000313" key="3">
    <source>
        <dbReference type="Proteomes" id="UP000295172"/>
    </source>
</evidence>
<keyword evidence="1" id="KW-0812">Transmembrane</keyword>
<comment type="caution">
    <text evidence="2">The sequence shown here is derived from an EMBL/GenBank/DDBJ whole genome shotgun (WGS) entry which is preliminary data.</text>
</comment>
<sequence length="81" mass="8617">MWKELWASPQAVQWDDSAASVVASYIVLTLAVLGGTAAAWQAAEARHLADRLGLTPTGMASLGWRIAERGEVADVVPLRVS</sequence>
<protein>
    <submittedName>
        <fullName evidence="2">Uncharacterized protein</fullName>
    </submittedName>
</protein>
<keyword evidence="3" id="KW-1185">Reference proteome</keyword>
<name>A0A4R4X841_9ACTN</name>
<keyword evidence="1" id="KW-0472">Membrane</keyword>
<keyword evidence="1" id="KW-1133">Transmembrane helix</keyword>
<evidence type="ECO:0000256" key="1">
    <source>
        <dbReference type="SAM" id="Phobius"/>
    </source>
</evidence>
<feature type="transmembrane region" description="Helical" evidence="1">
    <location>
        <begin position="20"/>
        <end position="43"/>
    </location>
</feature>
<reference evidence="2 3" key="1">
    <citation type="submission" date="2019-02" db="EMBL/GenBank/DDBJ databases">
        <title>Draft genome sequences of novel Actinobacteria.</title>
        <authorList>
            <person name="Sahin N."/>
            <person name="Ay H."/>
            <person name="Saygin H."/>
        </authorList>
    </citation>
    <scope>NUCLEOTIDE SEQUENCE [LARGE SCALE GENOMIC DNA]</scope>
    <source>
        <strain evidence="2 3">16K104</strain>
    </source>
</reference>
<dbReference type="EMBL" id="SMKR01000046">
    <property type="protein sequence ID" value="TDD26565.1"/>
    <property type="molecule type" value="Genomic_DNA"/>
</dbReference>
<organism evidence="2 3">
    <name type="scientific">Kribbella turkmenica</name>
    <dbReference type="NCBI Taxonomy" id="2530375"/>
    <lineage>
        <taxon>Bacteria</taxon>
        <taxon>Bacillati</taxon>
        <taxon>Actinomycetota</taxon>
        <taxon>Actinomycetes</taxon>
        <taxon>Propionibacteriales</taxon>
        <taxon>Kribbellaceae</taxon>
        <taxon>Kribbella</taxon>
    </lineage>
</organism>
<gene>
    <name evidence="2" type="ORF">E1218_13065</name>
</gene>
<dbReference type="OrthoDB" id="3391752at2"/>
<dbReference type="AlphaFoldDB" id="A0A4R4X841"/>
<evidence type="ECO:0000313" key="2">
    <source>
        <dbReference type="EMBL" id="TDD26565.1"/>
    </source>
</evidence>
<accession>A0A4R4X841</accession>
<dbReference type="Proteomes" id="UP000295172">
    <property type="component" value="Unassembled WGS sequence"/>
</dbReference>